<accession>A0A8I1JH68</accession>
<proteinExistence type="predicted"/>
<sequence>MPHNLMIHKAPGDGSLTNLTKSLGKFSGMTMILEVTGDELVGHLVSGDGIQSTHLYGDRQDWIKTNADTVERWAKDVIGSMDGNPVNLIVDLHKARSPYTWAAVVNDMLVARRLAGIELPDSTAVVAVLREPRSFDIQMEKLASKCLHVIRGSEVSRFNPGRFFDQVRNPDLETEQRLNQEADGYSY</sequence>
<organism evidence="1 2">
    <name type="scientific">Pseudomonas putida</name>
    <name type="common">Arthrobacter siderocapsulatus</name>
    <dbReference type="NCBI Taxonomy" id="303"/>
    <lineage>
        <taxon>Bacteria</taxon>
        <taxon>Pseudomonadati</taxon>
        <taxon>Pseudomonadota</taxon>
        <taxon>Gammaproteobacteria</taxon>
        <taxon>Pseudomonadales</taxon>
        <taxon>Pseudomonadaceae</taxon>
        <taxon>Pseudomonas</taxon>
    </lineage>
</organism>
<name>A0A8I1JH68_PSEPU</name>
<dbReference type="RefSeq" id="WP_198745987.1">
    <property type="nucleotide sequence ID" value="NZ_JAEHTE010000001.1"/>
</dbReference>
<dbReference type="Proteomes" id="UP000637061">
    <property type="component" value="Unassembled WGS sequence"/>
</dbReference>
<gene>
    <name evidence="1" type="ORF">JEU22_00280</name>
</gene>
<evidence type="ECO:0000313" key="2">
    <source>
        <dbReference type="Proteomes" id="UP000637061"/>
    </source>
</evidence>
<protein>
    <submittedName>
        <fullName evidence="1">Uncharacterized protein</fullName>
    </submittedName>
</protein>
<comment type="caution">
    <text evidence="1">The sequence shown here is derived from an EMBL/GenBank/DDBJ whole genome shotgun (WGS) entry which is preliminary data.</text>
</comment>
<evidence type="ECO:0000313" key="1">
    <source>
        <dbReference type="EMBL" id="MBI6882366.1"/>
    </source>
</evidence>
<reference evidence="1" key="1">
    <citation type="submission" date="2020-12" db="EMBL/GenBank/DDBJ databases">
        <title>Enhanced detection system for hospital associated transmission using whole genome sequencing surveillance.</title>
        <authorList>
            <person name="Harrison L.H."/>
            <person name="Van Tyne D."/>
            <person name="Marsh J.W."/>
            <person name="Griffith M.P."/>
            <person name="Snyder D.J."/>
            <person name="Cooper V.S."/>
            <person name="Mustapha M."/>
        </authorList>
    </citation>
    <scope>NUCLEOTIDE SEQUENCE</scope>
    <source>
        <strain evidence="1">PSB00042</strain>
    </source>
</reference>
<dbReference type="AlphaFoldDB" id="A0A8I1JH68"/>
<dbReference type="EMBL" id="JAEHTE010000001">
    <property type="protein sequence ID" value="MBI6882366.1"/>
    <property type="molecule type" value="Genomic_DNA"/>
</dbReference>